<evidence type="ECO:0000313" key="1">
    <source>
        <dbReference type="EMBL" id="GIG11303.1"/>
    </source>
</evidence>
<dbReference type="EMBL" id="BONI01000127">
    <property type="protein sequence ID" value="GIG11303.1"/>
    <property type="molecule type" value="Genomic_DNA"/>
</dbReference>
<evidence type="ECO:0000313" key="2">
    <source>
        <dbReference type="Proteomes" id="UP000630887"/>
    </source>
</evidence>
<name>A0A8J3KYX9_9ACTN</name>
<accession>A0A8J3KYX9</accession>
<reference evidence="1 2" key="1">
    <citation type="submission" date="2021-01" db="EMBL/GenBank/DDBJ databases">
        <title>Whole genome shotgun sequence of Catellatospora coxensis NBRC 107359.</title>
        <authorList>
            <person name="Komaki H."/>
            <person name="Tamura T."/>
        </authorList>
    </citation>
    <scope>NUCLEOTIDE SEQUENCE [LARGE SCALE GENOMIC DNA]</scope>
    <source>
        <strain evidence="1 2">NBRC 107359</strain>
    </source>
</reference>
<keyword evidence="2" id="KW-1185">Reference proteome</keyword>
<proteinExistence type="predicted"/>
<sequence length="102" mass="11195">MAARRGASLCGVHILDDPAVGRRLRRFLARAERLDPMPEETIRAEARAVDAAGRVGDAPAEAVEAMVRFEHRFGGIAYKLIVGNPITYGLRRRPTARVTQEG</sequence>
<organism evidence="1 2">
    <name type="scientific">Catellatospora coxensis</name>
    <dbReference type="NCBI Taxonomy" id="310354"/>
    <lineage>
        <taxon>Bacteria</taxon>
        <taxon>Bacillati</taxon>
        <taxon>Actinomycetota</taxon>
        <taxon>Actinomycetes</taxon>
        <taxon>Micromonosporales</taxon>
        <taxon>Micromonosporaceae</taxon>
        <taxon>Catellatospora</taxon>
    </lineage>
</organism>
<dbReference type="AlphaFoldDB" id="A0A8J3KYX9"/>
<dbReference type="Proteomes" id="UP000630887">
    <property type="component" value="Unassembled WGS sequence"/>
</dbReference>
<protein>
    <submittedName>
        <fullName evidence="1">Uncharacterized protein</fullName>
    </submittedName>
</protein>
<comment type="caution">
    <text evidence="1">The sequence shown here is derived from an EMBL/GenBank/DDBJ whole genome shotgun (WGS) entry which is preliminary data.</text>
</comment>
<gene>
    <name evidence="1" type="ORF">Cco03nite_80030</name>
</gene>